<evidence type="ECO:0000256" key="1">
    <source>
        <dbReference type="SAM" id="MobiDB-lite"/>
    </source>
</evidence>
<dbReference type="RefSeq" id="XP_023646709.1">
    <property type="nucleotide sequence ID" value="XM_023790941.2"/>
</dbReference>
<reference evidence="2" key="1">
    <citation type="submission" date="2025-08" db="UniProtKB">
        <authorList>
            <consortium name="Ensembl"/>
        </authorList>
    </citation>
    <scope>IDENTIFICATION</scope>
</reference>
<evidence type="ECO:0000313" key="3">
    <source>
        <dbReference type="Proteomes" id="UP000261540"/>
    </source>
</evidence>
<dbReference type="OrthoDB" id="6161953at2759"/>
<sequence length="208" mass="22910">MSAWNLERRITAFQQASGRGWLVRRDLGLARRDYEDIVREIEGELSGLLWRGAAMPTPRFPALSSAGSAGELSASCPGRRLGESRQETHMPEKDHGPGAPSQLCSTVEDSGPAGSESEAVPRLHVSGGRDETGDGGVSHNVAVDCNYTSQLRQMGMQRQSWVRELPRTREELRLQRSSLAMELLWVQQAIGSRKKYLMLKQGLAAPVQ</sequence>
<keyword evidence="3" id="KW-1185">Reference proteome</keyword>
<dbReference type="Ensembl" id="ENSPKIT00000011860.1">
    <property type="protein sequence ID" value="ENSPKIP00000031021.1"/>
    <property type="gene ID" value="ENSPKIG00000011690.1"/>
</dbReference>
<dbReference type="AlphaFoldDB" id="A0A3B3SLU2"/>
<dbReference type="Proteomes" id="UP000261540">
    <property type="component" value="Unplaced"/>
</dbReference>
<reference evidence="2" key="2">
    <citation type="submission" date="2025-09" db="UniProtKB">
        <authorList>
            <consortium name="Ensembl"/>
        </authorList>
    </citation>
    <scope>IDENTIFICATION</scope>
</reference>
<accession>A0A3B3SLU2</accession>
<dbReference type="PANTHER" id="PTHR16049:SF8">
    <property type="entry name" value="IQ DOMAIN-CONTAINING PROTEIN C"/>
    <property type="match status" value="1"/>
</dbReference>
<dbReference type="KEGG" id="pki:111833041"/>
<dbReference type="PANTHER" id="PTHR16049">
    <property type="entry name" value="IQ DOMAIN-CONTAINING PROTEIN C"/>
    <property type="match status" value="1"/>
</dbReference>
<dbReference type="STRING" id="1676925.ENSPKIP00000031021"/>
<feature type="compositionally biased region" description="Basic and acidic residues" evidence="1">
    <location>
        <begin position="80"/>
        <end position="96"/>
    </location>
</feature>
<organism evidence="2 3">
    <name type="scientific">Paramormyrops kingsleyae</name>
    <dbReference type="NCBI Taxonomy" id="1676925"/>
    <lineage>
        <taxon>Eukaryota</taxon>
        <taxon>Metazoa</taxon>
        <taxon>Chordata</taxon>
        <taxon>Craniata</taxon>
        <taxon>Vertebrata</taxon>
        <taxon>Euteleostomi</taxon>
        <taxon>Actinopterygii</taxon>
        <taxon>Neopterygii</taxon>
        <taxon>Teleostei</taxon>
        <taxon>Osteoglossocephala</taxon>
        <taxon>Osteoglossomorpha</taxon>
        <taxon>Osteoglossiformes</taxon>
        <taxon>Mormyridae</taxon>
        <taxon>Paramormyrops</taxon>
    </lineage>
</organism>
<dbReference type="GeneID" id="111833041"/>
<name>A0A3B3SLU2_9TELE</name>
<proteinExistence type="predicted"/>
<evidence type="ECO:0000313" key="2">
    <source>
        <dbReference type="Ensembl" id="ENSPKIP00000031021.1"/>
    </source>
</evidence>
<feature type="compositionally biased region" description="Low complexity" evidence="1">
    <location>
        <begin position="62"/>
        <end position="75"/>
    </location>
</feature>
<dbReference type="GeneTree" id="ENSGT00390000017195"/>
<protein>
    <submittedName>
        <fullName evidence="2">IQ motif containing C</fullName>
    </submittedName>
</protein>
<dbReference type="CTD" id="55721"/>
<dbReference type="InterPro" id="IPR042506">
    <property type="entry name" value="IQCC"/>
</dbReference>
<feature type="region of interest" description="Disordered" evidence="1">
    <location>
        <begin position="61"/>
        <end position="140"/>
    </location>
</feature>